<evidence type="ECO:0000313" key="1">
    <source>
        <dbReference type="EMBL" id="EMG08577.1"/>
    </source>
</evidence>
<proteinExistence type="predicted"/>
<name>M3HY42_LEPIR</name>
<organism evidence="1 2">
    <name type="scientific">Leptospira interrogans serovar Grippotyphosa str. LT2186</name>
    <dbReference type="NCBI Taxonomy" id="1001599"/>
    <lineage>
        <taxon>Bacteria</taxon>
        <taxon>Pseudomonadati</taxon>
        <taxon>Spirochaetota</taxon>
        <taxon>Spirochaetia</taxon>
        <taxon>Leptospirales</taxon>
        <taxon>Leptospiraceae</taxon>
        <taxon>Leptospira</taxon>
    </lineage>
</organism>
<dbReference type="InterPro" id="IPR023375">
    <property type="entry name" value="ADC_dom_sf"/>
</dbReference>
<protein>
    <submittedName>
        <fullName evidence="1">Uncharacterized protein</fullName>
    </submittedName>
</protein>
<sequence>MKDYIIRGGEQELPPPYQMKQVEFYSFCIQGNWNAIQSIVDRELNVPASERAHYHVFSDYLFLVFGKATIPCSR</sequence>
<dbReference type="SUPFAM" id="SSF160104">
    <property type="entry name" value="Acetoacetate decarboxylase-like"/>
    <property type="match status" value="1"/>
</dbReference>
<evidence type="ECO:0000313" key="2">
    <source>
        <dbReference type="Proteomes" id="UP000011776"/>
    </source>
</evidence>
<dbReference type="Proteomes" id="UP000011776">
    <property type="component" value="Unassembled WGS sequence"/>
</dbReference>
<comment type="caution">
    <text evidence="1">The sequence shown here is derived from an EMBL/GenBank/DDBJ whole genome shotgun (WGS) entry which is preliminary data.</text>
</comment>
<dbReference type="BioCyc" id="LINT1001599:G11K9-3225-MONOMER"/>
<dbReference type="EMBL" id="AFME02000372">
    <property type="protein sequence ID" value="EMG08577.1"/>
    <property type="molecule type" value="Genomic_DNA"/>
</dbReference>
<gene>
    <name evidence="1" type="ORF">LEP1GSC151_0786</name>
</gene>
<reference evidence="1 2" key="1">
    <citation type="submission" date="2013-02" db="EMBL/GenBank/DDBJ databases">
        <authorList>
            <person name="Harkins D.M."/>
            <person name="Durkin A.S."/>
            <person name="Brinkac L.M."/>
            <person name="Haft D.H."/>
            <person name="Selengut J.D."/>
            <person name="Sanka R."/>
            <person name="DePew J."/>
            <person name="Purushe J."/>
            <person name="Tulsiani S.M."/>
            <person name="Graham G.C."/>
            <person name="Burns M.-A."/>
            <person name="Dohnt M.F."/>
            <person name="Smythe L.D."/>
            <person name="McKay D.B."/>
            <person name="Craig S.B."/>
            <person name="Vinetz J.M."/>
            <person name="Sutton G.G."/>
            <person name="Nierman W.C."/>
            <person name="Fouts D.E."/>
        </authorList>
    </citation>
    <scope>NUCLEOTIDE SEQUENCE [LARGE SCALE GENOMIC DNA]</scope>
    <source>
        <strain evidence="1 2">LT2186</strain>
    </source>
</reference>
<dbReference type="AlphaFoldDB" id="M3HY42"/>
<accession>M3HY42</accession>